<dbReference type="AlphaFoldDB" id="A0A6P4IZC0"/>
<keyword evidence="3" id="KW-0165">Cleavage on pair of basic residues</keyword>
<protein>
    <submittedName>
        <fullName evidence="10">Probable insulin-like peptide 2 isoform X1</fullName>
    </submittedName>
</protein>
<accession>A0A6P4IZC0</accession>
<comment type="similarity">
    <text evidence="1 6">Belongs to the insulin family.</text>
</comment>
<dbReference type="SMART" id="SM00078">
    <property type="entry name" value="IlGF"/>
    <property type="match status" value="1"/>
</dbReference>
<dbReference type="OrthoDB" id="10019596at2759"/>
<dbReference type="Gene3D" id="1.10.100.10">
    <property type="entry name" value="Insulin-like"/>
    <property type="match status" value="1"/>
</dbReference>
<dbReference type="InterPro" id="IPR022353">
    <property type="entry name" value="Insulin_CS"/>
</dbReference>
<dbReference type="Pfam" id="PF00049">
    <property type="entry name" value="Insulin"/>
    <property type="match status" value="1"/>
</dbReference>
<dbReference type="PANTHER" id="PTHR13647">
    <property type="entry name" value="INSULIN-LIKE PEPTIDE 2-RELATED"/>
    <property type="match status" value="1"/>
</dbReference>
<keyword evidence="9" id="KW-1185">Reference proteome</keyword>
<name>A0A6P4IZC0_DROKI</name>
<gene>
    <name evidence="10" type="primary">Ilp2</name>
</gene>
<feature type="chain" id="PRO_5028042495" evidence="7">
    <location>
        <begin position="25"/>
        <end position="140"/>
    </location>
</feature>
<keyword evidence="6" id="KW-0964">Secreted</keyword>
<dbReference type="PRINTS" id="PR00276">
    <property type="entry name" value="INSULINFAMLY"/>
</dbReference>
<dbReference type="InterPro" id="IPR022352">
    <property type="entry name" value="Ins/IGF/rlx"/>
</dbReference>
<keyword evidence="4 7" id="KW-0732">Signal</keyword>
<comment type="subunit">
    <text evidence="2">Heterodimer of a B chain and an A chain linked by two disulfide bonds.</text>
</comment>
<dbReference type="PROSITE" id="PS00262">
    <property type="entry name" value="INSULIN"/>
    <property type="match status" value="1"/>
</dbReference>
<evidence type="ECO:0000313" key="9">
    <source>
        <dbReference type="Proteomes" id="UP001652661"/>
    </source>
</evidence>
<evidence type="ECO:0000256" key="6">
    <source>
        <dbReference type="RuleBase" id="RU000406"/>
    </source>
</evidence>
<evidence type="ECO:0000256" key="2">
    <source>
        <dbReference type="ARBA" id="ARBA00011207"/>
    </source>
</evidence>
<comment type="subcellular location">
    <subcellularLocation>
        <location evidence="6">Secreted</location>
    </subcellularLocation>
</comment>
<evidence type="ECO:0000256" key="4">
    <source>
        <dbReference type="ARBA" id="ARBA00022729"/>
    </source>
</evidence>
<feature type="domain" description="Insulin-like" evidence="8">
    <location>
        <begin position="31"/>
        <end position="134"/>
    </location>
</feature>
<reference evidence="10" key="1">
    <citation type="submission" date="2025-08" db="UniProtKB">
        <authorList>
            <consortium name="RefSeq"/>
        </authorList>
    </citation>
    <scope>IDENTIFICATION</scope>
    <source>
        <strain evidence="10">14028-0561.14</strain>
        <tissue evidence="10">Whole fly</tissue>
    </source>
</reference>
<evidence type="ECO:0000259" key="8">
    <source>
        <dbReference type="SMART" id="SM00078"/>
    </source>
</evidence>
<dbReference type="PANTHER" id="PTHR13647:SF4">
    <property type="entry name" value="INSULIN-LIKE PEPTIDE 1-RELATED"/>
    <property type="match status" value="1"/>
</dbReference>
<dbReference type="Proteomes" id="UP001652661">
    <property type="component" value="Chromosome 3L"/>
</dbReference>
<dbReference type="PROSITE" id="PS51257">
    <property type="entry name" value="PROKAR_LIPOPROTEIN"/>
    <property type="match status" value="1"/>
</dbReference>
<dbReference type="GO" id="GO:0005179">
    <property type="term" value="F:hormone activity"/>
    <property type="evidence" value="ECO:0007669"/>
    <property type="project" value="InterPro"/>
</dbReference>
<dbReference type="RefSeq" id="XP_017028589.1">
    <property type="nucleotide sequence ID" value="XM_017173100.3"/>
</dbReference>
<dbReference type="InterPro" id="IPR016179">
    <property type="entry name" value="Insulin-like"/>
</dbReference>
<proteinExistence type="inferred from homology"/>
<organism evidence="9 10">
    <name type="scientific">Drosophila kikkawai</name>
    <name type="common">Fruit fly</name>
    <dbReference type="NCBI Taxonomy" id="30033"/>
    <lineage>
        <taxon>Eukaryota</taxon>
        <taxon>Metazoa</taxon>
        <taxon>Ecdysozoa</taxon>
        <taxon>Arthropoda</taxon>
        <taxon>Hexapoda</taxon>
        <taxon>Insecta</taxon>
        <taxon>Pterygota</taxon>
        <taxon>Neoptera</taxon>
        <taxon>Endopterygota</taxon>
        <taxon>Diptera</taxon>
        <taxon>Brachycera</taxon>
        <taxon>Muscomorpha</taxon>
        <taxon>Ephydroidea</taxon>
        <taxon>Drosophilidae</taxon>
        <taxon>Drosophila</taxon>
        <taxon>Sophophora</taxon>
    </lineage>
</organism>
<feature type="signal peptide" evidence="7">
    <location>
        <begin position="1"/>
        <end position="24"/>
    </location>
</feature>
<keyword evidence="5" id="KW-1015">Disulfide bond</keyword>
<evidence type="ECO:0000256" key="7">
    <source>
        <dbReference type="SAM" id="SignalP"/>
    </source>
</evidence>
<dbReference type="GO" id="GO:0005576">
    <property type="term" value="C:extracellular region"/>
    <property type="evidence" value="ECO:0007669"/>
    <property type="project" value="UniProtKB-SubCell"/>
</dbReference>
<evidence type="ECO:0000256" key="5">
    <source>
        <dbReference type="ARBA" id="ARBA00023157"/>
    </source>
</evidence>
<sequence length="140" mass="15495">MCKAVVSLTSVLLVLLLACNSSLAQMPYSDYRLCSEKLNDMMMMVCDEFNSIMPQKRGMSKSVASELDPLDPIQYVEANEEPGQLTSPLLRGRFYGGEVAALNSLASIRRRTREGIVDRCCKHTCPYAVLMEYCSVAASP</sequence>
<evidence type="ECO:0000313" key="10">
    <source>
        <dbReference type="RefSeq" id="XP_017028589.1"/>
    </source>
</evidence>
<evidence type="ECO:0000256" key="3">
    <source>
        <dbReference type="ARBA" id="ARBA00022685"/>
    </source>
</evidence>
<dbReference type="InterPro" id="IPR036438">
    <property type="entry name" value="Insulin-like_sf"/>
</dbReference>
<evidence type="ECO:0000256" key="1">
    <source>
        <dbReference type="ARBA" id="ARBA00009034"/>
    </source>
</evidence>
<dbReference type="SUPFAM" id="SSF56994">
    <property type="entry name" value="Insulin-like"/>
    <property type="match status" value="1"/>
</dbReference>